<dbReference type="STRING" id="1044.EH31_03500"/>
<evidence type="ECO:0000313" key="2">
    <source>
        <dbReference type="Proteomes" id="UP000027647"/>
    </source>
</evidence>
<gene>
    <name evidence="1" type="ORF">EH31_03500</name>
</gene>
<protein>
    <submittedName>
        <fullName evidence="1">Uncharacterized protein</fullName>
    </submittedName>
</protein>
<evidence type="ECO:0000313" key="1">
    <source>
        <dbReference type="EMBL" id="KEO91748.1"/>
    </source>
</evidence>
<comment type="caution">
    <text evidence="1">The sequence shown here is derived from an EMBL/GenBank/DDBJ whole genome shotgun (WGS) entry which is preliminary data.</text>
</comment>
<reference evidence="1 2" key="1">
    <citation type="submission" date="2014-04" db="EMBL/GenBank/DDBJ databases">
        <title>A comprehensive comparison of genomes of Erythrobacter spp. strains.</title>
        <authorList>
            <person name="Zheng Q."/>
        </authorList>
    </citation>
    <scope>NUCLEOTIDE SEQUENCE [LARGE SCALE GENOMIC DNA]</scope>
    <source>
        <strain evidence="1 2">DSM 6997</strain>
    </source>
</reference>
<dbReference type="EMBL" id="JMIW01000001">
    <property type="protein sequence ID" value="KEO91748.1"/>
    <property type="molecule type" value="Genomic_DNA"/>
</dbReference>
<sequence length="305" mass="34397">MTSDLDKAMAIIGQSQQTINAQLVEEFGEEDDFGEFDPSSLPRTGWFIDNDHPQLRASHLGDVLALDYYGPDYGPGWDALLKTLCEPEVARTLGSLRIGGPDQGANGSRIYMFEDVISSDVTFPNLSTLWIRPTDPGDHNCSYLEDGELEAMLSQMPSLQLVTLPQPLDLTKLKTRLEKLEYLECASTYRHYHFITGLAESDLFPALTFLDFGDSWGAWNSLQELAQGDVAATSFADYEKLARSVVGERMRGLRLRNARLSKAEYQKLQAIRPDWQFSVVLAPPHVYVSHWDKTDFPYEHLLVEK</sequence>
<accession>A0A074MIR9</accession>
<proteinExistence type="predicted"/>
<dbReference type="Proteomes" id="UP000027647">
    <property type="component" value="Unassembled WGS sequence"/>
</dbReference>
<dbReference type="AlphaFoldDB" id="A0A074MIR9"/>
<organism evidence="1 2">
    <name type="scientific">Erythrobacter longus</name>
    <dbReference type="NCBI Taxonomy" id="1044"/>
    <lineage>
        <taxon>Bacteria</taxon>
        <taxon>Pseudomonadati</taxon>
        <taxon>Pseudomonadota</taxon>
        <taxon>Alphaproteobacteria</taxon>
        <taxon>Sphingomonadales</taxon>
        <taxon>Erythrobacteraceae</taxon>
        <taxon>Erythrobacter/Porphyrobacter group</taxon>
        <taxon>Erythrobacter</taxon>
    </lineage>
</organism>
<name>A0A074MIR9_ERYLO</name>
<dbReference type="Gene3D" id="3.80.10.10">
    <property type="entry name" value="Ribonuclease Inhibitor"/>
    <property type="match status" value="1"/>
</dbReference>
<dbReference type="InterPro" id="IPR032675">
    <property type="entry name" value="LRR_dom_sf"/>
</dbReference>
<keyword evidence="2" id="KW-1185">Reference proteome</keyword>
<dbReference type="eggNOG" id="ENOG5033XZJ">
    <property type="taxonomic scope" value="Bacteria"/>
</dbReference>